<sequence>MKGEIGASSQNASKIDSETKIISTQRQGEDKKEEIKVRTDAKVYENQKAAEDVFYLLPNLEVSELINAFAVIYASTDHKPHVWFSRQLVQRRLDSTRLSPVNSNRDLLHLEPSCLICPRTSNVAGFIWITTLTLKALDLNPFTLEAFLGNTCCWKPDMV</sequence>
<evidence type="ECO:0000313" key="2">
    <source>
        <dbReference type="EMBL" id="KAL2548907.1"/>
    </source>
</evidence>
<organism evidence="2 3">
    <name type="scientific">Forsythia ovata</name>
    <dbReference type="NCBI Taxonomy" id="205694"/>
    <lineage>
        <taxon>Eukaryota</taxon>
        <taxon>Viridiplantae</taxon>
        <taxon>Streptophyta</taxon>
        <taxon>Embryophyta</taxon>
        <taxon>Tracheophyta</taxon>
        <taxon>Spermatophyta</taxon>
        <taxon>Magnoliopsida</taxon>
        <taxon>eudicotyledons</taxon>
        <taxon>Gunneridae</taxon>
        <taxon>Pentapetalae</taxon>
        <taxon>asterids</taxon>
        <taxon>lamiids</taxon>
        <taxon>Lamiales</taxon>
        <taxon>Oleaceae</taxon>
        <taxon>Forsythieae</taxon>
        <taxon>Forsythia</taxon>
    </lineage>
</organism>
<keyword evidence="3" id="KW-1185">Reference proteome</keyword>
<feature type="region of interest" description="Disordered" evidence="1">
    <location>
        <begin position="1"/>
        <end position="33"/>
    </location>
</feature>
<feature type="compositionally biased region" description="Polar residues" evidence="1">
    <location>
        <begin position="7"/>
        <end position="26"/>
    </location>
</feature>
<accession>A0ABD1WGT8</accession>
<proteinExistence type="predicted"/>
<gene>
    <name evidence="2" type="ORF">Fot_10437</name>
</gene>
<protein>
    <submittedName>
        <fullName evidence="2">Flotillin-like</fullName>
    </submittedName>
</protein>
<dbReference type="EMBL" id="JBFOLJ010000003">
    <property type="protein sequence ID" value="KAL2548907.1"/>
    <property type="molecule type" value="Genomic_DNA"/>
</dbReference>
<evidence type="ECO:0000256" key="1">
    <source>
        <dbReference type="SAM" id="MobiDB-lite"/>
    </source>
</evidence>
<dbReference type="Proteomes" id="UP001604277">
    <property type="component" value="Unassembled WGS sequence"/>
</dbReference>
<dbReference type="AlphaFoldDB" id="A0ABD1WGT8"/>
<name>A0ABD1WGT8_9LAMI</name>
<comment type="caution">
    <text evidence="2">The sequence shown here is derived from an EMBL/GenBank/DDBJ whole genome shotgun (WGS) entry which is preliminary data.</text>
</comment>
<reference evidence="3" key="1">
    <citation type="submission" date="2024-07" db="EMBL/GenBank/DDBJ databases">
        <title>Two chromosome-level genome assemblies of Korean endemic species Abeliophyllum distichum and Forsythia ovata (Oleaceae).</title>
        <authorList>
            <person name="Jang H."/>
        </authorList>
    </citation>
    <scope>NUCLEOTIDE SEQUENCE [LARGE SCALE GENOMIC DNA]</scope>
</reference>
<evidence type="ECO:0000313" key="3">
    <source>
        <dbReference type="Proteomes" id="UP001604277"/>
    </source>
</evidence>